<reference evidence="2 3" key="1">
    <citation type="submission" date="2021-06" db="EMBL/GenBank/DDBJ databases">
        <title>Bacillus sp. RD4P76, an endophyte from a halophyte.</title>
        <authorList>
            <person name="Sun J.-Q."/>
        </authorList>
    </citation>
    <scope>NUCLEOTIDE SEQUENCE [LARGE SCALE GENOMIC DNA]</scope>
    <source>
        <strain evidence="2 3">CGMCC 1.15917</strain>
    </source>
</reference>
<name>A0ABS6JJU1_9BACI</name>
<feature type="non-terminal residue" evidence="2">
    <location>
        <position position="1"/>
    </location>
</feature>
<evidence type="ECO:0000313" key="3">
    <source>
        <dbReference type="Proteomes" id="UP000784880"/>
    </source>
</evidence>
<sequence>LTEILLQPLVREQLPPTSYRNPSRTSRSGTTSDNFLPKSFSASPFGNNLLQLITEILFQHPVREQLPPTSYLNPSRPPDKTVTAGSSPHAVPDGVAAFHFSNLFSKSNKVYEMSLIKKAT</sequence>
<accession>A0ABS6JJU1</accession>
<dbReference type="EMBL" id="JAHQCS010000155">
    <property type="protein sequence ID" value="MBU9713959.1"/>
    <property type="molecule type" value="Genomic_DNA"/>
</dbReference>
<keyword evidence="3" id="KW-1185">Reference proteome</keyword>
<comment type="caution">
    <text evidence="2">The sequence shown here is derived from an EMBL/GenBank/DDBJ whole genome shotgun (WGS) entry which is preliminary data.</text>
</comment>
<proteinExistence type="predicted"/>
<dbReference type="RefSeq" id="WP_217068206.1">
    <property type="nucleotide sequence ID" value="NZ_JAHQCS010000155.1"/>
</dbReference>
<dbReference type="Proteomes" id="UP000784880">
    <property type="component" value="Unassembled WGS sequence"/>
</dbReference>
<feature type="region of interest" description="Disordered" evidence="1">
    <location>
        <begin position="13"/>
        <end position="37"/>
    </location>
</feature>
<feature type="compositionally biased region" description="Polar residues" evidence="1">
    <location>
        <begin position="15"/>
        <end position="37"/>
    </location>
</feature>
<evidence type="ECO:0000256" key="1">
    <source>
        <dbReference type="SAM" id="MobiDB-lite"/>
    </source>
</evidence>
<organism evidence="2 3">
    <name type="scientific">Evansella tamaricis</name>
    <dbReference type="NCBI Taxonomy" id="2069301"/>
    <lineage>
        <taxon>Bacteria</taxon>
        <taxon>Bacillati</taxon>
        <taxon>Bacillota</taxon>
        <taxon>Bacilli</taxon>
        <taxon>Bacillales</taxon>
        <taxon>Bacillaceae</taxon>
        <taxon>Evansella</taxon>
    </lineage>
</organism>
<gene>
    <name evidence="2" type="ORF">KS419_19690</name>
</gene>
<evidence type="ECO:0000313" key="2">
    <source>
        <dbReference type="EMBL" id="MBU9713959.1"/>
    </source>
</evidence>
<feature type="region of interest" description="Disordered" evidence="1">
    <location>
        <begin position="67"/>
        <end position="88"/>
    </location>
</feature>
<protein>
    <submittedName>
        <fullName evidence="2">Uncharacterized protein</fullName>
    </submittedName>
</protein>